<dbReference type="AlphaFoldDB" id="A0A1B7L9G3"/>
<dbReference type="EMBL" id="LYRP01000001">
    <property type="protein sequence ID" value="OAT78976.1"/>
    <property type="molecule type" value="Genomic_DNA"/>
</dbReference>
<reference evidence="3" key="1">
    <citation type="submission" date="2016-05" db="EMBL/GenBank/DDBJ databases">
        <authorList>
            <person name="Behera P."/>
            <person name="Vaishampayan P."/>
            <person name="Singh N."/>
            <person name="Raina V."/>
            <person name="Suar M."/>
            <person name="Pattnaik A."/>
            <person name="Rastogi G."/>
        </authorList>
    </citation>
    <scope>NUCLEOTIDE SEQUENCE [LARGE SCALE GENOMIC DNA]</scope>
    <source>
        <strain evidence="3">MP23</strain>
    </source>
</reference>
<keyword evidence="1" id="KW-0472">Membrane</keyword>
<sequence>MDTGSAISIFLSFRQPITALFFLVHGYTYFNNNPLWYWIKHAQCRKMSTNFTPRRVRNETPAGEI</sequence>
<proteinExistence type="predicted"/>
<comment type="caution">
    <text evidence="2">The sequence shown here is derived from an EMBL/GenBank/DDBJ whole genome shotgun (WGS) entry which is preliminary data.</text>
</comment>
<evidence type="ECO:0000256" key="1">
    <source>
        <dbReference type="SAM" id="Phobius"/>
    </source>
</evidence>
<dbReference type="Proteomes" id="UP000078225">
    <property type="component" value="Unassembled WGS sequence"/>
</dbReference>
<gene>
    <name evidence="2" type="ORF">A9B99_04595</name>
</gene>
<keyword evidence="1" id="KW-1133">Transmembrane helix</keyword>
<keyword evidence="3" id="KW-1185">Reference proteome</keyword>
<protein>
    <submittedName>
        <fullName evidence="2">Uncharacterized protein</fullName>
    </submittedName>
</protein>
<evidence type="ECO:0000313" key="2">
    <source>
        <dbReference type="EMBL" id="OAT78976.1"/>
    </source>
</evidence>
<feature type="transmembrane region" description="Helical" evidence="1">
    <location>
        <begin position="6"/>
        <end position="30"/>
    </location>
</feature>
<name>A0A1B7L9G3_9ENTR</name>
<keyword evidence="1" id="KW-0812">Transmembrane</keyword>
<accession>A0A1B7L9G3</accession>
<organism evidence="2 3">
    <name type="scientific">Mangrovibacter phragmitis</name>
    <dbReference type="NCBI Taxonomy" id="1691903"/>
    <lineage>
        <taxon>Bacteria</taxon>
        <taxon>Pseudomonadati</taxon>
        <taxon>Pseudomonadota</taxon>
        <taxon>Gammaproteobacteria</taxon>
        <taxon>Enterobacterales</taxon>
        <taxon>Enterobacteriaceae</taxon>
        <taxon>Mangrovibacter</taxon>
    </lineage>
</organism>
<evidence type="ECO:0000313" key="3">
    <source>
        <dbReference type="Proteomes" id="UP000078225"/>
    </source>
</evidence>
<dbReference type="STRING" id="1691903.A9B99_04595"/>